<feature type="transmembrane region" description="Helical" evidence="10">
    <location>
        <begin position="112"/>
        <end position="128"/>
    </location>
</feature>
<feature type="transmembrane region" description="Helical" evidence="10">
    <location>
        <begin position="37"/>
        <end position="58"/>
    </location>
</feature>
<dbReference type="AlphaFoldDB" id="A0A0N5C8F2"/>
<evidence type="ECO:0000256" key="4">
    <source>
        <dbReference type="ARBA" id="ARBA00022679"/>
    </source>
</evidence>
<keyword evidence="8 10" id="KW-1133">Transmembrane helix</keyword>
<evidence type="ECO:0000256" key="8">
    <source>
        <dbReference type="ARBA" id="ARBA00022989"/>
    </source>
</evidence>
<keyword evidence="6" id="KW-0418">Kinase</keyword>
<evidence type="ECO:0000256" key="3">
    <source>
        <dbReference type="ARBA" id="ARBA00012132"/>
    </source>
</evidence>
<evidence type="ECO:0000256" key="5">
    <source>
        <dbReference type="ARBA" id="ARBA00022692"/>
    </source>
</evidence>
<reference evidence="12" key="1">
    <citation type="submission" date="2017-02" db="UniProtKB">
        <authorList>
            <consortium name="WormBaseParasite"/>
        </authorList>
    </citation>
    <scope>IDENTIFICATION</scope>
</reference>
<dbReference type="EC" id="2.7.1.108" evidence="3"/>
<proteinExistence type="inferred from homology"/>
<protein>
    <recommendedName>
        <fullName evidence="3">dolichol kinase</fullName>
        <ecNumber evidence="3">2.7.1.108</ecNumber>
    </recommendedName>
</protein>
<evidence type="ECO:0000256" key="7">
    <source>
        <dbReference type="ARBA" id="ARBA00022824"/>
    </source>
</evidence>
<organism evidence="11 12">
    <name type="scientific">Strongyloides papillosus</name>
    <name type="common">Intestinal threadworm</name>
    <dbReference type="NCBI Taxonomy" id="174720"/>
    <lineage>
        <taxon>Eukaryota</taxon>
        <taxon>Metazoa</taxon>
        <taxon>Ecdysozoa</taxon>
        <taxon>Nematoda</taxon>
        <taxon>Chromadorea</taxon>
        <taxon>Rhabditida</taxon>
        <taxon>Tylenchina</taxon>
        <taxon>Panagrolaimomorpha</taxon>
        <taxon>Strongyloidoidea</taxon>
        <taxon>Strongyloididae</taxon>
        <taxon>Strongyloides</taxon>
    </lineage>
</organism>
<dbReference type="GO" id="GO:0043048">
    <property type="term" value="P:dolichyl monophosphate biosynthetic process"/>
    <property type="evidence" value="ECO:0007669"/>
    <property type="project" value="TreeGrafter"/>
</dbReference>
<sequence>MLSSNDFFDDTLILTALVSYILIVVGVFFNRQNYIRANLWLVFVIAGAFVNFCFQLDISIGQLPKVLFYRVFDGTYKRIQLLLLWSHSMFLSFVFCGIVSSQRFSSTIYRKFFHLTGSVIALSGLYLDPEFTRLASILSIIIYLILETCRSLSIYPYKKILNRIFLVFIDDQDSKELILTPVLLMIGLFLPIILSPVSLGQISLKLYHFSGIALVGVGDAVAAIVGTKYGRRKWNTILPFINNSCTRRKSLEGSIAFVIGSTIMLFISEYFLLKNYSITLICVLKIITISVVGSVIESLTNKHDNILPVVVGFVFLYNCYY</sequence>
<keyword evidence="9 10" id="KW-0472">Membrane</keyword>
<keyword evidence="11" id="KW-1185">Reference proteome</keyword>
<evidence type="ECO:0000313" key="11">
    <source>
        <dbReference type="Proteomes" id="UP000046392"/>
    </source>
</evidence>
<dbReference type="GO" id="GO:0005789">
    <property type="term" value="C:endoplasmic reticulum membrane"/>
    <property type="evidence" value="ECO:0007669"/>
    <property type="project" value="UniProtKB-SubCell"/>
</dbReference>
<evidence type="ECO:0000256" key="1">
    <source>
        <dbReference type="ARBA" id="ARBA00004477"/>
    </source>
</evidence>
<feature type="transmembrane region" description="Helical" evidence="10">
    <location>
        <begin position="177"/>
        <end position="194"/>
    </location>
</feature>
<evidence type="ECO:0000313" key="12">
    <source>
        <dbReference type="WBParaSite" id="SPAL_0001420100.1"/>
    </source>
</evidence>
<dbReference type="GO" id="GO:0004168">
    <property type="term" value="F:dolichol kinase activity"/>
    <property type="evidence" value="ECO:0007669"/>
    <property type="project" value="UniProtKB-EC"/>
</dbReference>
<accession>A0A0N5C8F2</accession>
<dbReference type="PANTHER" id="PTHR13205">
    <property type="entry name" value="TRANSMEMBRANE PROTEIN 15-RELATED"/>
    <property type="match status" value="1"/>
</dbReference>
<feature type="transmembrane region" description="Helical" evidence="10">
    <location>
        <begin position="12"/>
        <end position="30"/>
    </location>
</feature>
<feature type="transmembrane region" description="Helical" evidence="10">
    <location>
        <begin position="251"/>
        <end position="272"/>
    </location>
</feature>
<dbReference type="InterPro" id="IPR032974">
    <property type="entry name" value="Polypren_kinase"/>
</dbReference>
<keyword evidence="4" id="KW-0808">Transferase</keyword>
<comment type="subcellular location">
    <subcellularLocation>
        <location evidence="1">Endoplasmic reticulum membrane</location>
        <topology evidence="1">Multi-pass membrane protein</topology>
    </subcellularLocation>
</comment>
<evidence type="ECO:0000256" key="6">
    <source>
        <dbReference type="ARBA" id="ARBA00022777"/>
    </source>
</evidence>
<evidence type="ECO:0000256" key="9">
    <source>
        <dbReference type="ARBA" id="ARBA00023136"/>
    </source>
</evidence>
<dbReference type="Proteomes" id="UP000046392">
    <property type="component" value="Unplaced"/>
</dbReference>
<feature type="transmembrane region" description="Helical" evidence="10">
    <location>
        <begin position="134"/>
        <end position="157"/>
    </location>
</feature>
<feature type="transmembrane region" description="Helical" evidence="10">
    <location>
        <begin position="206"/>
        <end position="230"/>
    </location>
</feature>
<evidence type="ECO:0000256" key="2">
    <source>
        <dbReference type="ARBA" id="ARBA00010794"/>
    </source>
</evidence>
<keyword evidence="7" id="KW-0256">Endoplasmic reticulum</keyword>
<feature type="transmembrane region" description="Helical" evidence="10">
    <location>
        <begin position="278"/>
        <end position="296"/>
    </location>
</feature>
<comment type="similarity">
    <text evidence="2">Belongs to the polyprenol kinase family.</text>
</comment>
<feature type="transmembrane region" description="Helical" evidence="10">
    <location>
        <begin position="78"/>
        <end position="100"/>
    </location>
</feature>
<evidence type="ECO:0000256" key="10">
    <source>
        <dbReference type="SAM" id="Phobius"/>
    </source>
</evidence>
<keyword evidence="5 10" id="KW-0812">Transmembrane</keyword>
<dbReference type="WBParaSite" id="SPAL_0001420100.1">
    <property type="protein sequence ID" value="SPAL_0001420100.1"/>
    <property type="gene ID" value="SPAL_0001420100"/>
</dbReference>
<name>A0A0N5C8F2_STREA</name>
<dbReference type="PANTHER" id="PTHR13205:SF15">
    <property type="entry name" value="DOLICHOL KINASE"/>
    <property type="match status" value="1"/>
</dbReference>
<dbReference type="STRING" id="174720.A0A0N5C8F2"/>